<dbReference type="Pfam" id="PF01546">
    <property type="entry name" value="Peptidase_M20"/>
    <property type="match status" value="1"/>
</dbReference>
<keyword evidence="2" id="KW-1185">Reference proteome</keyword>
<gene>
    <name evidence="1" type="ORF">Ddye_008668</name>
</gene>
<organism evidence="1 2">
    <name type="scientific">Dipteronia dyeriana</name>
    <dbReference type="NCBI Taxonomy" id="168575"/>
    <lineage>
        <taxon>Eukaryota</taxon>
        <taxon>Viridiplantae</taxon>
        <taxon>Streptophyta</taxon>
        <taxon>Embryophyta</taxon>
        <taxon>Tracheophyta</taxon>
        <taxon>Spermatophyta</taxon>
        <taxon>Magnoliopsida</taxon>
        <taxon>eudicotyledons</taxon>
        <taxon>Gunneridae</taxon>
        <taxon>Pentapetalae</taxon>
        <taxon>rosids</taxon>
        <taxon>malvids</taxon>
        <taxon>Sapindales</taxon>
        <taxon>Sapindaceae</taxon>
        <taxon>Hippocastanoideae</taxon>
        <taxon>Acereae</taxon>
        <taxon>Dipteronia</taxon>
    </lineage>
</organism>
<dbReference type="Gene3D" id="3.40.630.10">
    <property type="entry name" value="Zn peptidases"/>
    <property type="match status" value="1"/>
</dbReference>
<evidence type="ECO:0000313" key="1">
    <source>
        <dbReference type="EMBL" id="KAK2655616.1"/>
    </source>
</evidence>
<dbReference type="GO" id="GO:0010179">
    <property type="term" value="F:IAA-Ala conjugate hydrolase activity"/>
    <property type="evidence" value="ECO:0007669"/>
    <property type="project" value="TreeGrafter"/>
</dbReference>
<dbReference type="SUPFAM" id="SSF53187">
    <property type="entry name" value="Zn-dependent exopeptidases"/>
    <property type="match status" value="1"/>
</dbReference>
<reference evidence="1" key="1">
    <citation type="journal article" date="2023" name="Plant J.">
        <title>Genome sequences and population genomics provide insights into the demographic history, inbreeding, and mutation load of two 'living fossil' tree species of Dipteronia.</title>
        <authorList>
            <person name="Feng Y."/>
            <person name="Comes H.P."/>
            <person name="Chen J."/>
            <person name="Zhu S."/>
            <person name="Lu R."/>
            <person name="Zhang X."/>
            <person name="Li P."/>
            <person name="Qiu J."/>
            <person name="Olsen K.M."/>
            <person name="Qiu Y."/>
        </authorList>
    </citation>
    <scope>NUCLEOTIDE SEQUENCE</scope>
    <source>
        <strain evidence="1">KIB01</strain>
    </source>
</reference>
<accession>A0AAE0CLL0</accession>
<dbReference type="PANTHER" id="PTHR11014:SF63">
    <property type="entry name" value="METALLOPEPTIDASE, PUTATIVE (AFU_ORTHOLOGUE AFUA_6G09600)-RELATED"/>
    <property type="match status" value="1"/>
</dbReference>
<dbReference type="PANTHER" id="PTHR11014">
    <property type="entry name" value="PEPTIDASE M20 FAMILY MEMBER"/>
    <property type="match status" value="1"/>
</dbReference>
<proteinExistence type="predicted"/>
<dbReference type="InterPro" id="IPR017439">
    <property type="entry name" value="Amidohydrolase"/>
</dbReference>
<dbReference type="EMBL" id="JANJYI010000003">
    <property type="protein sequence ID" value="KAK2655616.1"/>
    <property type="molecule type" value="Genomic_DNA"/>
</dbReference>
<evidence type="ECO:0000313" key="2">
    <source>
        <dbReference type="Proteomes" id="UP001280121"/>
    </source>
</evidence>
<dbReference type="AlphaFoldDB" id="A0AAE0CLL0"/>
<dbReference type="Proteomes" id="UP001280121">
    <property type="component" value="Unassembled WGS sequence"/>
</dbReference>
<dbReference type="GO" id="GO:0005783">
    <property type="term" value="C:endoplasmic reticulum"/>
    <property type="evidence" value="ECO:0007669"/>
    <property type="project" value="TreeGrafter"/>
</dbReference>
<protein>
    <recommendedName>
        <fullName evidence="3">Amidohydrolase</fullName>
    </recommendedName>
</protein>
<evidence type="ECO:0008006" key="3">
    <source>
        <dbReference type="Google" id="ProtNLM"/>
    </source>
</evidence>
<dbReference type="InterPro" id="IPR002933">
    <property type="entry name" value="Peptidase_M20"/>
</dbReference>
<sequence>MHACGHDVHVTMLLGAARLFKFRIDILKAQKLVFQAGEKGHAGAYHMIKEGALVNFQGNKMQQWLISVVMMSWNLEDKLSPYPATVNDEELYEHANEIGASMLGGPNV</sequence>
<comment type="caution">
    <text evidence="1">The sequence shown here is derived from an EMBL/GenBank/DDBJ whole genome shotgun (WGS) entry which is preliminary data.</text>
</comment>
<name>A0AAE0CLL0_9ROSI</name>
<dbReference type="GO" id="GO:0009850">
    <property type="term" value="P:auxin metabolic process"/>
    <property type="evidence" value="ECO:0007669"/>
    <property type="project" value="TreeGrafter"/>
</dbReference>